<proteinExistence type="predicted"/>
<sequence length="69" mass="8191">MFLRQFIGLQRDLLLERSRRSSYIEVLGQVLNIFYLKSVLKLSSVGAALPRHRHWFSECGNFYVLLRTF</sequence>
<dbReference type="Proteomes" id="UP000002837">
    <property type="component" value="Unassembled WGS sequence"/>
</dbReference>
<keyword evidence="2" id="KW-1185">Reference proteome</keyword>
<dbReference type="EMBL" id="AKWJ02000028">
    <property type="protein sequence ID" value="EKP13418.1"/>
    <property type="molecule type" value="Genomic_DNA"/>
</dbReference>
<evidence type="ECO:0000313" key="1">
    <source>
        <dbReference type="EMBL" id="EKP13418.1"/>
    </source>
</evidence>
<comment type="caution">
    <text evidence="1">The sequence shown here is derived from an EMBL/GenBank/DDBJ whole genome shotgun (WGS) entry which is preliminary data.</text>
</comment>
<protein>
    <recommendedName>
        <fullName evidence="3">PF07599 family protein</fullName>
    </recommendedName>
</protein>
<evidence type="ECO:0008006" key="3">
    <source>
        <dbReference type="Google" id="ProtNLM"/>
    </source>
</evidence>
<accession>A0ABN0HX86</accession>
<gene>
    <name evidence="1" type="ORF">LEP1GSC128_3521</name>
</gene>
<evidence type="ECO:0000313" key="2">
    <source>
        <dbReference type="Proteomes" id="UP000002837"/>
    </source>
</evidence>
<reference evidence="1" key="1">
    <citation type="submission" date="2012-09" db="EMBL/GenBank/DDBJ databases">
        <authorList>
            <person name="Harkins D.M."/>
            <person name="Durkin A.S."/>
            <person name="Brinkac L.M."/>
            <person name="Selengut J.D."/>
            <person name="Sanka R."/>
            <person name="DePew J."/>
            <person name="Purushe J."/>
            <person name="Picardeau M."/>
            <person name="Werts C."/>
            <person name="Goarant C."/>
            <person name="Vinetz J.M."/>
            <person name="Sutton G.G."/>
            <person name="Nelson W.C."/>
            <person name="Fouts D.E."/>
        </authorList>
    </citation>
    <scope>NUCLEOTIDE SEQUENCE [LARGE SCALE GENOMIC DNA]</scope>
    <source>
        <strain evidence="1">200801926</strain>
    </source>
</reference>
<name>A0ABN0HX86_LEPBO</name>
<organism evidence="1 2">
    <name type="scientific">Leptospira borgpetersenii str. 200801926</name>
    <dbReference type="NCBI Taxonomy" id="1193009"/>
    <lineage>
        <taxon>Bacteria</taxon>
        <taxon>Pseudomonadati</taxon>
        <taxon>Spirochaetota</taxon>
        <taxon>Spirochaetia</taxon>
        <taxon>Leptospirales</taxon>
        <taxon>Leptospiraceae</taxon>
        <taxon>Leptospira</taxon>
    </lineage>
</organism>